<comment type="caution">
    <text evidence="1">The sequence shown here is derived from an EMBL/GenBank/DDBJ whole genome shotgun (WGS) entry which is preliminary data.</text>
</comment>
<evidence type="ECO:0000313" key="2">
    <source>
        <dbReference type="Proteomes" id="UP000828390"/>
    </source>
</evidence>
<keyword evidence="2" id="KW-1185">Reference proteome</keyword>
<protein>
    <recommendedName>
        <fullName evidence="3">HTH CENPB-type domain-containing protein</fullName>
    </recommendedName>
</protein>
<reference evidence="1" key="2">
    <citation type="submission" date="2020-11" db="EMBL/GenBank/DDBJ databases">
        <authorList>
            <person name="McCartney M.A."/>
            <person name="Auch B."/>
            <person name="Kono T."/>
            <person name="Mallez S."/>
            <person name="Becker A."/>
            <person name="Gohl D.M."/>
            <person name="Silverstein K.A.T."/>
            <person name="Koren S."/>
            <person name="Bechman K.B."/>
            <person name="Herman A."/>
            <person name="Abrahante J.E."/>
            <person name="Garbe J."/>
        </authorList>
    </citation>
    <scope>NUCLEOTIDE SEQUENCE</scope>
    <source>
        <strain evidence="1">Duluth1</strain>
        <tissue evidence="1">Whole animal</tissue>
    </source>
</reference>
<dbReference type="Proteomes" id="UP000828390">
    <property type="component" value="Unassembled WGS sequence"/>
</dbReference>
<proteinExistence type="predicted"/>
<reference evidence="1" key="1">
    <citation type="journal article" date="2019" name="bioRxiv">
        <title>The Genome of the Zebra Mussel, Dreissena polymorpha: A Resource for Invasive Species Research.</title>
        <authorList>
            <person name="McCartney M.A."/>
            <person name="Auch B."/>
            <person name="Kono T."/>
            <person name="Mallez S."/>
            <person name="Zhang Y."/>
            <person name="Obille A."/>
            <person name="Becker A."/>
            <person name="Abrahante J.E."/>
            <person name="Garbe J."/>
            <person name="Badalamenti J.P."/>
            <person name="Herman A."/>
            <person name="Mangelson H."/>
            <person name="Liachko I."/>
            <person name="Sullivan S."/>
            <person name="Sone E.D."/>
            <person name="Koren S."/>
            <person name="Silverstein K.A.T."/>
            <person name="Beckman K.B."/>
            <person name="Gohl D.M."/>
        </authorList>
    </citation>
    <scope>NUCLEOTIDE SEQUENCE</scope>
    <source>
        <strain evidence="1">Duluth1</strain>
        <tissue evidence="1">Whole animal</tissue>
    </source>
</reference>
<evidence type="ECO:0000313" key="1">
    <source>
        <dbReference type="EMBL" id="KAH3853846.1"/>
    </source>
</evidence>
<sequence>MISVIVTCTEVSGETAIDSKNGPGTVFPTQEEKELTEYLSEMVKRGMGLRSGEFMDLVQNIVVTEKRKTPFTNNRPPYEWYKRFMERNKDIVGLRREVLLEA</sequence>
<name>A0A9D4R3L5_DREPO</name>
<gene>
    <name evidence="1" type="ORF">DPMN_096381</name>
</gene>
<evidence type="ECO:0008006" key="3">
    <source>
        <dbReference type="Google" id="ProtNLM"/>
    </source>
</evidence>
<organism evidence="1 2">
    <name type="scientific">Dreissena polymorpha</name>
    <name type="common">Zebra mussel</name>
    <name type="synonym">Mytilus polymorpha</name>
    <dbReference type="NCBI Taxonomy" id="45954"/>
    <lineage>
        <taxon>Eukaryota</taxon>
        <taxon>Metazoa</taxon>
        <taxon>Spiralia</taxon>
        <taxon>Lophotrochozoa</taxon>
        <taxon>Mollusca</taxon>
        <taxon>Bivalvia</taxon>
        <taxon>Autobranchia</taxon>
        <taxon>Heteroconchia</taxon>
        <taxon>Euheterodonta</taxon>
        <taxon>Imparidentia</taxon>
        <taxon>Neoheterodontei</taxon>
        <taxon>Myida</taxon>
        <taxon>Dreissenoidea</taxon>
        <taxon>Dreissenidae</taxon>
        <taxon>Dreissena</taxon>
    </lineage>
</organism>
<accession>A0A9D4R3L5</accession>
<dbReference type="AlphaFoldDB" id="A0A9D4R3L5"/>
<dbReference type="EMBL" id="JAIWYP010000003">
    <property type="protein sequence ID" value="KAH3853846.1"/>
    <property type="molecule type" value="Genomic_DNA"/>
</dbReference>